<feature type="region of interest" description="Disordered" evidence="2">
    <location>
        <begin position="1"/>
        <end position="25"/>
    </location>
</feature>
<dbReference type="Pfam" id="PF08530">
    <property type="entry name" value="PepX_C"/>
    <property type="match status" value="1"/>
</dbReference>
<protein>
    <submittedName>
        <fullName evidence="4">CocE/NonD family X-Pro dipeptidyl-peptidase domain protein</fullName>
    </submittedName>
</protein>
<dbReference type="InterPro" id="IPR000383">
    <property type="entry name" value="Xaa-Pro-like_dom"/>
</dbReference>
<evidence type="ECO:0000256" key="2">
    <source>
        <dbReference type="SAM" id="MobiDB-lite"/>
    </source>
</evidence>
<accession>I2E1W5</accession>
<evidence type="ECO:0000256" key="1">
    <source>
        <dbReference type="ARBA" id="ARBA00022801"/>
    </source>
</evidence>
<dbReference type="Pfam" id="PF02129">
    <property type="entry name" value="Peptidase_S15"/>
    <property type="match status" value="1"/>
</dbReference>
<dbReference type="SMART" id="SM00939">
    <property type="entry name" value="PepX_C"/>
    <property type="match status" value="1"/>
</dbReference>
<dbReference type="GO" id="GO:0008239">
    <property type="term" value="F:dipeptidyl-peptidase activity"/>
    <property type="evidence" value="ECO:0007669"/>
    <property type="project" value="InterPro"/>
</dbReference>
<name>I2E1W5_RHIML</name>
<dbReference type="NCBIfam" id="TIGR00976">
    <property type="entry name" value="CocE_NonD"/>
    <property type="match status" value="1"/>
</dbReference>
<evidence type="ECO:0000313" key="4">
    <source>
        <dbReference type="EMBL" id="AFJ91483.1"/>
    </source>
</evidence>
<organism evidence="4">
    <name type="scientific">Rhizobium meliloti</name>
    <name type="common">Ensifer meliloti</name>
    <name type="synonym">Sinorhizobium meliloti</name>
    <dbReference type="NCBI Taxonomy" id="382"/>
    <lineage>
        <taxon>Bacteria</taxon>
        <taxon>Pseudomonadati</taxon>
        <taxon>Pseudomonadota</taxon>
        <taxon>Alphaproteobacteria</taxon>
        <taxon>Hyphomicrobiales</taxon>
        <taxon>Rhizobiaceae</taxon>
        <taxon>Sinorhizobium/Ensifer group</taxon>
        <taxon>Sinorhizobium</taxon>
    </lineage>
</organism>
<dbReference type="InterPro" id="IPR029058">
    <property type="entry name" value="AB_hydrolase_fold"/>
</dbReference>
<sequence length="610" mass="67054">MTAISQDRVEAGVRNDSDFRSPRTAVSQQEQRALFRLDLDALLEGGQKVGDLKSFYAPAHDGARIALDVTRPMGDPADTKRGTILVMTCYGRGKKGNPSNSYADLFVPHGYAVVVGDVRGTGASFGVWPGHRSREEILDFSYILEWIAAQPWSTGDVVAYGMSYTANSADLIASRNHSALKGIVPRYVDYDIFFETWPGGAPNLTLDRWSELVESLNRDEDSKENSNRSSNLRAGIRPVGSEAELAAALDEHGQAPSFISVSKVTCRDEWLSQVSGFDFSPQAAASLISKSGVPIQNWSSWFDSGAAQGSIRRFLLQSNPMNVIIGPWSHCGRKAYDPLRPDVDDLVPTMESQQANDLRFMNDCFNGEAVSQPDKVIHYYTCGEGIWKSSRSWPVPATSQRWYMVSGSRLSLSPAEIGFDLLQVDREFRDVLTNRWDTNGGIGTGEVDYGDRQQFATARLTYTSAPLGHELEITGHPVIELNVSSTREDGLFFVYLEAVSPDGVSFYLTEGQLRAVHRKVWIDSPFASLGPQQSFLESDSQPLTPDEATILTFTLLPISALLPAGYRLRVCLAGSESTTFGNVPADGDAPVLKFHHGPDGCYIDLPIIER</sequence>
<feature type="domain" description="Xaa-Pro dipeptidyl-peptidase C-terminal" evidence="3">
    <location>
        <begin position="358"/>
        <end position="604"/>
    </location>
</feature>
<reference evidence="4" key="1">
    <citation type="journal article" date="2012" name="Mol. Plant Microbe Interact.">
        <title>Rhizobial plasmids that cause impaired symbiotic nitrogen fixation and enhanced host invasion.</title>
        <authorList>
            <person name="Crook M.B."/>
            <person name="Lindsay D.P."/>
            <person name="Biggs M.B."/>
            <person name="Bentley J.S."/>
            <person name="Price J.C."/>
            <person name="Clement S.C."/>
            <person name="Clement M.J."/>
            <person name="Long S.R."/>
            <person name="Griffitts J.S."/>
        </authorList>
    </citation>
    <scope>NUCLEOTIDE SEQUENCE</scope>
    <source>
        <strain evidence="4">C017</strain>
        <plasmid evidence="4">pHRC017</plasmid>
    </source>
</reference>
<dbReference type="RefSeq" id="WP_015061410.1">
    <property type="nucleotide sequence ID" value="NC_019313.1"/>
</dbReference>
<feature type="compositionally biased region" description="Basic and acidic residues" evidence="2">
    <location>
        <begin position="7"/>
        <end position="21"/>
    </location>
</feature>
<keyword evidence="4" id="KW-0614">Plasmid</keyword>
<dbReference type="SUPFAM" id="SSF53474">
    <property type="entry name" value="alpha/beta-Hydrolases"/>
    <property type="match status" value="1"/>
</dbReference>
<proteinExistence type="predicted"/>
<gene>
    <name evidence="4" type="ORF">pHRC017_0407</name>
</gene>
<dbReference type="Gene3D" id="1.10.3020.10">
    <property type="entry name" value="alpha-amino acid ester hydrolase ( Helical cap domain)"/>
    <property type="match status" value="1"/>
</dbReference>
<evidence type="ECO:0000259" key="3">
    <source>
        <dbReference type="SMART" id="SM00939"/>
    </source>
</evidence>
<geneLocation type="plasmid" evidence="4">
    <name>pHRC017</name>
</geneLocation>
<dbReference type="InterPro" id="IPR013736">
    <property type="entry name" value="Xaa-Pro_dipept_C"/>
</dbReference>
<dbReference type="InterPro" id="IPR008979">
    <property type="entry name" value="Galactose-bd-like_sf"/>
</dbReference>
<keyword evidence="1" id="KW-0378">Hydrolase</keyword>
<dbReference type="InterPro" id="IPR005674">
    <property type="entry name" value="CocE/Ser_esterase"/>
</dbReference>
<dbReference type="EMBL" id="JQ665880">
    <property type="protein sequence ID" value="AFJ91483.1"/>
    <property type="molecule type" value="Genomic_DNA"/>
</dbReference>
<dbReference type="AlphaFoldDB" id="I2E1W5"/>
<dbReference type="Gene3D" id="3.40.50.1820">
    <property type="entry name" value="alpha/beta hydrolase"/>
    <property type="match status" value="1"/>
</dbReference>
<dbReference type="SUPFAM" id="SSF49785">
    <property type="entry name" value="Galactose-binding domain-like"/>
    <property type="match status" value="1"/>
</dbReference>
<dbReference type="Gene3D" id="2.60.120.260">
    <property type="entry name" value="Galactose-binding domain-like"/>
    <property type="match status" value="1"/>
</dbReference>